<evidence type="ECO:0000256" key="4">
    <source>
        <dbReference type="ARBA" id="ARBA00022729"/>
    </source>
</evidence>
<feature type="transmembrane region" description="Helical" evidence="10">
    <location>
        <begin position="387"/>
        <end position="411"/>
    </location>
</feature>
<keyword evidence="6 10" id="KW-1133">Transmembrane helix</keyword>
<comment type="subcellular location">
    <subcellularLocation>
        <location evidence="1">Membrane</location>
        <topology evidence="1">Single-pass type I membrane protein</topology>
    </subcellularLocation>
</comment>
<keyword evidence="8" id="KW-0675">Receptor</keyword>
<proteinExistence type="predicted"/>
<evidence type="ECO:0000256" key="8">
    <source>
        <dbReference type="ARBA" id="ARBA00023170"/>
    </source>
</evidence>
<evidence type="ECO:0000256" key="3">
    <source>
        <dbReference type="ARBA" id="ARBA00022692"/>
    </source>
</evidence>
<dbReference type="FunFam" id="1.10.510.10:FF:000431">
    <property type="entry name" value="Putative inactive leucine-rich repeat receptor-like protein kinase"/>
    <property type="match status" value="1"/>
</dbReference>
<evidence type="ECO:0000313" key="14">
    <source>
        <dbReference type="Proteomes" id="UP001630127"/>
    </source>
</evidence>
<dbReference type="Pfam" id="PF07714">
    <property type="entry name" value="PK_Tyr_Ser-Thr"/>
    <property type="match status" value="1"/>
</dbReference>
<keyword evidence="7 10" id="KW-0472">Membrane</keyword>
<dbReference type="Gene3D" id="3.30.200.20">
    <property type="entry name" value="Phosphorylase Kinase, domain 1"/>
    <property type="match status" value="1"/>
</dbReference>
<evidence type="ECO:0000259" key="12">
    <source>
        <dbReference type="PROSITE" id="PS50011"/>
    </source>
</evidence>
<dbReference type="PANTHER" id="PTHR48007:SF76">
    <property type="entry name" value="OS03G0145102 PROTEIN"/>
    <property type="match status" value="1"/>
</dbReference>
<dbReference type="GO" id="GO:0016020">
    <property type="term" value="C:membrane"/>
    <property type="evidence" value="ECO:0007669"/>
    <property type="project" value="UniProtKB-SubCell"/>
</dbReference>
<feature type="chain" id="PRO_5044827869" description="Protein kinase domain-containing protein" evidence="11">
    <location>
        <begin position="25"/>
        <end position="775"/>
    </location>
</feature>
<dbReference type="InterPro" id="IPR046959">
    <property type="entry name" value="PRK1-6/SRF4-like"/>
</dbReference>
<dbReference type="InterPro" id="IPR001245">
    <property type="entry name" value="Ser-Thr/Tyr_kinase_cat_dom"/>
</dbReference>
<keyword evidence="4 11" id="KW-0732">Signal</keyword>
<dbReference type="Gene3D" id="1.10.510.10">
    <property type="entry name" value="Transferase(Phosphotransferase) domain 1"/>
    <property type="match status" value="1"/>
</dbReference>
<name>A0ABD3B2R2_9GENT</name>
<evidence type="ECO:0000256" key="9">
    <source>
        <dbReference type="ARBA" id="ARBA00023180"/>
    </source>
</evidence>
<evidence type="ECO:0000256" key="7">
    <source>
        <dbReference type="ARBA" id="ARBA00023136"/>
    </source>
</evidence>
<evidence type="ECO:0000256" key="10">
    <source>
        <dbReference type="SAM" id="Phobius"/>
    </source>
</evidence>
<reference evidence="13 14" key="1">
    <citation type="submission" date="2024-11" db="EMBL/GenBank/DDBJ databases">
        <title>A near-complete genome assembly of Cinchona calisaya.</title>
        <authorList>
            <person name="Lian D.C."/>
            <person name="Zhao X.W."/>
            <person name="Wei L."/>
        </authorList>
    </citation>
    <scope>NUCLEOTIDE SEQUENCE [LARGE SCALE GENOMIC DNA]</scope>
    <source>
        <tissue evidence="13">Nenye</tissue>
    </source>
</reference>
<evidence type="ECO:0000256" key="6">
    <source>
        <dbReference type="ARBA" id="ARBA00022989"/>
    </source>
</evidence>
<dbReference type="InterPro" id="IPR011009">
    <property type="entry name" value="Kinase-like_dom_sf"/>
</dbReference>
<organism evidence="13 14">
    <name type="scientific">Cinchona calisaya</name>
    <dbReference type="NCBI Taxonomy" id="153742"/>
    <lineage>
        <taxon>Eukaryota</taxon>
        <taxon>Viridiplantae</taxon>
        <taxon>Streptophyta</taxon>
        <taxon>Embryophyta</taxon>
        <taxon>Tracheophyta</taxon>
        <taxon>Spermatophyta</taxon>
        <taxon>Magnoliopsida</taxon>
        <taxon>eudicotyledons</taxon>
        <taxon>Gunneridae</taxon>
        <taxon>Pentapetalae</taxon>
        <taxon>asterids</taxon>
        <taxon>lamiids</taxon>
        <taxon>Gentianales</taxon>
        <taxon>Rubiaceae</taxon>
        <taxon>Cinchonoideae</taxon>
        <taxon>Cinchoneae</taxon>
        <taxon>Cinchona</taxon>
    </lineage>
</organism>
<dbReference type="Proteomes" id="UP001630127">
    <property type="component" value="Unassembled WGS sequence"/>
</dbReference>
<feature type="domain" description="Protein kinase" evidence="12">
    <location>
        <begin position="477"/>
        <end position="752"/>
    </location>
</feature>
<dbReference type="SUPFAM" id="SSF56112">
    <property type="entry name" value="Protein kinase-like (PK-like)"/>
    <property type="match status" value="1"/>
</dbReference>
<gene>
    <name evidence="13" type="ORF">ACH5RR_001154</name>
</gene>
<dbReference type="Gene3D" id="3.80.10.10">
    <property type="entry name" value="Ribonuclease Inhibitor"/>
    <property type="match status" value="2"/>
</dbReference>
<dbReference type="PROSITE" id="PS50011">
    <property type="entry name" value="PROTEIN_KINASE_DOM"/>
    <property type="match status" value="1"/>
</dbReference>
<comment type="caution">
    <text evidence="13">The sequence shown here is derived from an EMBL/GenBank/DDBJ whole genome shotgun (WGS) entry which is preliminary data.</text>
</comment>
<protein>
    <recommendedName>
        <fullName evidence="12">Protein kinase domain-containing protein</fullName>
    </recommendedName>
</protein>
<keyword evidence="3 10" id="KW-0812">Transmembrane</keyword>
<keyword evidence="2" id="KW-0433">Leucine-rich repeat</keyword>
<dbReference type="PANTHER" id="PTHR48007">
    <property type="entry name" value="LEUCINE-RICH REPEAT RECEPTOR-LIKE PROTEIN KINASE PXC1"/>
    <property type="match status" value="1"/>
</dbReference>
<dbReference type="SUPFAM" id="SSF52058">
    <property type="entry name" value="L domain-like"/>
    <property type="match status" value="1"/>
</dbReference>
<evidence type="ECO:0000256" key="2">
    <source>
        <dbReference type="ARBA" id="ARBA00022614"/>
    </source>
</evidence>
<dbReference type="InterPro" id="IPR055414">
    <property type="entry name" value="LRR_R13L4/SHOC2-like"/>
</dbReference>
<dbReference type="InterPro" id="IPR032675">
    <property type="entry name" value="LRR_dom_sf"/>
</dbReference>
<evidence type="ECO:0000256" key="5">
    <source>
        <dbReference type="ARBA" id="ARBA00022737"/>
    </source>
</evidence>
<accession>A0ABD3B2R2</accession>
<dbReference type="GO" id="GO:0004674">
    <property type="term" value="F:protein serine/threonine kinase activity"/>
    <property type="evidence" value="ECO:0007669"/>
    <property type="project" value="UniProtKB-EC"/>
</dbReference>
<sequence length="775" mass="86183">MAESAYISTLLFFVVLSLVHYSDQLQPSQYQALLKIKQRLNFPAELTSWSENADFCNSEPNQSFTLVCYEDNVTQLHVEGNGVFPQLSEDFSSVSFFSNLLSLPNLKVLSLVSLGLRGKLPAIIGKLSSLEIVNVSSNYFEGSIPTEISHLKNLQSLIMDHNMFTGQLPNWLGTLPVLAVLSIKNNSLSGSLPISLSNLETLRALMLSSNLLSGEVPSLQNLANLQVLDLEDNKLGPHFPRLPTKLVSLVLRKNNFTYAELHDLSYFFQLKEVDISLNKFVGPFAPSLFSMPSLTYLDIAGNKFTGRLLEDMACNAELNFVNLSSNRLTGELPSCLQSNTKSRTVLYAGNCLSERYQNQHPYSFCRSEALAVRVLPHKQEKEIHSKAVLASSMVGGIIGGMVLLGLAFLVIRRQNGKQKMDKVPHTRLIVEKVSPAFTLKVLKDASYISETRKLGPLGLPPYRTFVLDELKEATNNFSALNLTGQGSHGQVYKGWLTDGTDVAIRSLKMRKRHSSQTYTHHLEQIAKLRRSHIVSAIGHCFDCHQDDSTVNKILLVFEYMPHGTLRGFLSEGNVGKKFTWTQRMAAAIGVAKGIQFLHTGIVPGIFSNRLKITDILLDHDFHVKINKYNLPLLAENGRLESVITSSSGSKEKVGHRLRYEEKDDVFDFGVILLEIIVGRAIISKNDVNVSNDILLVSLTVDDIARRSIVDPVINKECSDASLKIIIELCIKCLSDMPSDRPSIEDVIWNLQFAAQVQGSWRRDASSNQESPAHLG</sequence>
<keyword evidence="5" id="KW-0677">Repeat</keyword>
<dbReference type="AlphaFoldDB" id="A0ABD3B2R2"/>
<evidence type="ECO:0000313" key="13">
    <source>
        <dbReference type="EMBL" id="KAL3537788.1"/>
    </source>
</evidence>
<keyword evidence="9" id="KW-0325">Glycoprotein</keyword>
<keyword evidence="14" id="KW-1185">Reference proteome</keyword>
<dbReference type="FunFam" id="3.30.200.20:FF:000285">
    <property type="entry name" value="Putative inactive leucine-rich repeat receptor-like protein kinase"/>
    <property type="match status" value="1"/>
</dbReference>
<dbReference type="FunFam" id="3.80.10.10:FF:000383">
    <property type="entry name" value="Leucine-rich repeat receptor protein kinase EMS1"/>
    <property type="match status" value="1"/>
</dbReference>
<dbReference type="Pfam" id="PF23598">
    <property type="entry name" value="LRR_14"/>
    <property type="match status" value="1"/>
</dbReference>
<evidence type="ECO:0000256" key="11">
    <source>
        <dbReference type="SAM" id="SignalP"/>
    </source>
</evidence>
<feature type="signal peptide" evidence="11">
    <location>
        <begin position="1"/>
        <end position="24"/>
    </location>
</feature>
<dbReference type="InterPro" id="IPR000719">
    <property type="entry name" value="Prot_kinase_dom"/>
</dbReference>
<evidence type="ECO:0000256" key="1">
    <source>
        <dbReference type="ARBA" id="ARBA00004479"/>
    </source>
</evidence>
<dbReference type="EMBL" id="JBJUIK010000001">
    <property type="protein sequence ID" value="KAL3537788.1"/>
    <property type="molecule type" value="Genomic_DNA"/>
</dbReference>